<dbReference type="GO" id="GO:0051607">
    <property type="term" value="P:defense response to virus"/>
    <property type="evidence" value="ECO:0007669"/>
    <property type="project" value="UniProtKB-UniRule"/>
</dbReference>
<dbReference type="Gene3D" id="1.20.120.920">
    <property type="entry name" value="CRISPR-associated endonuclease Cas1, C-terminal domain"/>
    <property type="match status" value="1"/>
</dbReference>
<keyword evidence="8 10" id="KW-0464">Manganese</keyword>
<protein>
    <recommendedName>
        <fullName evidence="10">CRISPR-associated endonuclease Cas1</fullName>
        <ecNumber evidence="10">3.1.-.-</ecNumber>
    </recommendedName>
</protein>
<dbReference type="NCBIfam" id="TIGR00287">
    <property type="entry name" value="cas1"/>
    <property type="match status" value="1"/>
</dbReference>
<evidence type="ECO:0000256" key="8">
    <source>
        <dbReference type="ARBA" id="ARBA00023211"/>
    </source>
</evidence>
<dbReference type="Pfam" id="PF01867">
    <property type="entry name" value="Cas_Cas1"/>
    <property type="match status" value="1"/>
</dbReference>
<dbReference type="InterPro" id="IPR042211">
    <property type="entry name" value="CRISPR-assoc_Cas1_N"/>
</dbReference>
<evidence type="ECO:0000313" key="12">
    <source>
        <dbReference type="Proteomes" id="UP000231067"/>
    </source>
</evidence>
<gene>
    <name evidence="10" type="primary">cas1</name>
    <name evidence="11" type="ORF">COX18_01800</name>
</gene>
<keyword evidence="3 10" id="KW-0255">Endonuclease</keyword>
<sequence length="343" mass="38942">MKRHLNTLFITTQGSYLAKEGETVVVKVDNEVKMQLPIHTLGGIVCFGQVSCSPYLMGFCAERGVAISFLTENGSFLAKVQGPVSGNVLLRREQYRRADNLKFSADIAKSVLIGKIANCRTVLQRLLRDHPEKIDTEKITRAVNKFDSALRRIQSELNLDVLRGIEGESANTYFSVFDQLITAQKNDFTFNGRNRRPPLDNVNCLLSFLYTIVMHDIRSALETVGLDPAVGFLHRDRPGRYGLALDMMEEFRPFLADRLSLSLINLCQVQAKGFSKKESGAVWMDDVTRKTVLVTYQNRKQEEIMHPFLKEKVTIGLLFHTQALLMARYLRGDMDAYPPFVWK</sequence>
<dbReference type="AlphaFoldDB" id="A0A2H0A9A4"/>
<comment type="caution">
    <text evidence="11">The sequence shown here is derived from an EMBL/GenBank/DDBJ whole genome shotgun (WGS) entry which is preliminary data.</text>
</comment>
<reference evidence="11 12" key="1">
    <citation type="submission" date="2017-09" db="EMBL/GenBank/DDBJ databases">
        <title>Depth-based differentiation of microbial function through sediment-hosted aquifers and enrichment of novel symbionts in the deep terrestrial subsurface.</title>
        <authorList>
            <person name="Probst A.J."/>
            <person name="Ladd B."/>
            <person name="Jarett J.K."/>
            <person name="Geller-Mcgrath D.E."/>
            <person name="Sieber C.M."/>
            <person name="Emerson J.B."/>
            <person name="Anantharaman K."/>
            <person name="Thomas B.C."/>
            <person name="Malmstrom R."/>
            <person name="Stieglmeier M."/>
            <person name="Klingl A."/>
            <person name="Woyke T."/>
            <person name="Ryan C.M."/>
            <person name="Banfield J.F."/>
        </authorList>
    </citation>
    <scope>NUCLEOTIDE SEQUENCE [LARGE SCALE GENOMIC DNA]</scope>
    <source>
        <strain evidence="11">CG23_combo_of_CG06-09_8_20_14_all_40_23</strain>
    </source>
</reference>
<dbReference type="EMBL" id="PCSH01000028">
    <property type="protein sequence ID" value="PIP41973.1"/>
    <property type="molecule type" value="Genomic_DNA"/>
</dbReference>
<dbReference type="PANTHER" id="PTHR34353">
    <property type="entry name" value="CRISPR-ASSOCIATED ENDONUCLEASE CAS1 1"/>
    <property type="match status" value="1"/>
</dbReference>
<evidence type="ECO:0000256" key="10">
    <source>
        <dbReference type="HAMAP-Rule" id="MF_01470"/>
    </source>
</evidence>
<keyword evidence="4 10" id="KW-0378">Hydrolase</keyword>
<evidence type="ECO:0000256" key="7">
    <source>
        <dbReference type="ARBA" id="ARBA00023125"/>
    </source>
</evidence>
<comment type="function">
    <text evidence="10">CRISPR (clustered regularly interspaced short palindromic repeat), is an adaptive immune system that provides protection against mobile genetic elements (viruses, transposable elements and conjugative plasmids). CRISPR clusters contain spacers, sequences complementary to antecedent mobile elements, and target invading nucleic acids. CRISPR clusters are transcribed and processed into CRISPR RNA (crRNA). Acts as a dsDNA endonuclease. Involved in the integration of spacer DNA into the CRISPR cassette.</text>
</comment>
<keyword evidence="2 10" id="KW-0479">Metal-binding</keyword>
<dbReference type="InterPro" id="IPR042206">
    <property type="entry name" value="CRISPR-assoc_Cas1_C"/>
</dbReference>
<name>A0A2H0A9A4_9BACT</name>
<feature type="binding site" evidence="10">
    <location>
        <position position="166"/>
    </location>
    <ligand>
        <name>Mn(2+)</name>
        <dbReference type="ChEBI" id="CHEBI:29035"/>
    </ligand>
</feature>
<keyword evidence="6 10" id="KW-0051">Antiviral defense</keyword>
<evidence type="ECO:0000256" key="1">
    <source>
        <dbReference type="ARBA" id="ARBA00022722"/>
    </source>
</evidence>
<dbReference type="GO" id="GO:0003677">
    <property type="term" value="F:DNA binding"/>
    <property type="evidence" value="ECO:0007669"/>
    <property type="project" value="UniProtKB-KW"/>
</dbReference>
<dbReference type="GO" id="GO:0004520">
    <property type="term" value="F:DNA endonuclease activity"/>
    <property type="evidence" value="ECO:0007669"/>
    <property type="project" value="InterPro"/>
</dbReference>
<comment type="similarity">
    <text evidence="10">Belongs to the CRISPR-associated endonuclease Cas1 family.</text>
</comment>
<dbReference type="EC" id="3.1.-.-" evidence="10"/>
<proteinExistence type="inferred from homology"/>
<organism evidence="11 12">
    <name type="scientific">Candidatus Desantisbacteria bacterium CG23_combo_of_CG06-09_8_20_14_all_40_23</name>
    <dbReference type="NCBI Taxonomy" id="1974550"/>
    <lineage>
        <taxon>Bacteria</taxon>
        <taxon>Candidatus Desantisiibacteriota</taxon>
    </lineage>
</organism>
<dbReference type="NCBIfam" id="TIGR03640">
    <property type="entry name" value="cas1_DVULG"/>
    <property type="match status" value="1"/>
</dbReference>
<comment type="cofactor">
    <cofactor evidence="10">
        <name>Mg(2+)</name>
        <dbReference type="ChEBI" id="CHEBI:18420"/>
    </cofactor>
    <cofactor evidence="10">
        <name>Mn(2+)</name>
        <dbReference type="ChEBI" id="CHEBI:29035"/>
    </cofactor>
</comment>
<dbReference type="Proteomes" id="UP000231067">
    <property type="component" value="Unassembled WGS sequence"/>
</dbReference>
<dbReference type="InterPro" id="IPR002729">
    <property type="entry name" value="CRISPR-assoc_Cas1"/>
</dbReference>
<dbReference type="PANTHER" id="PTHR34353:SF2">
    <property type="entry name" value="CRISPR-ASSOCIATED ENDONUCLEASE CAS1 1"/>
    <property type="match status" value="1"/>
</dbReference>
<evidence type="ECO:0000256" key="6">
    <source>
        <dbReference type="ARBA" id="ARBA00023118"/>
    </source>
</evidence>
<accession>A0A2H0A9A4</accession>
<evidence type="ECO:0000256" key="3">
    <source>
        <dbReference type="ARBA" id="ARBA00022759"/>
    </source>
</evidence>
<keyword evidence="5 10" id="KW-0460">Magnesium</keyword>
<comment type="subunit">
    <text evidence="9 10">Homodimer, forms a heterotetramer with a Cas2 homodimer.</text>
</comment>
<dbReference type="GO" id="GO:0043571">
    <property type="term" value="P:maintenance of CRISPR repeat elements"/>
    <property type="evidence" value="ECO:0007669"/>
    <property type="project" value="UniProtKB-UniRule"/>
</dbReference>
<evidence type="ECO:0000256" key="9">
    <source>
        <dbReference type="ARBA" id="ARBA00038592"/>
    </source>
</evidence>
<evidence type="ECO:0000256" key="2">
    <source>
        <dbReference type="ARBA" id="ARBA00022723"/>
    </source>
</evidence>
<dbReference type="GO" id="GO:0046872">
    <property type="term" value="F:metal ion binding"/>
    <property type="evidence" value="ECO:0007669"/>
    <property type="project" value="UniProtKB-UniRule"/>
</dbReference>
<evidence type="ECO:0000256" key="4">
    <source>
        <dbReference type="ARBA" id="ARBA00022801"/>
    </source>
</evidence>
<keyword evidence="1 10" id="KW-0540">Nuclease</keyword>
<keyword evidence="7 10" id="KW-0238">DNA-binding</keyword>
<evidence type="ECO:0000313" key="11">
    <source>
        <dbReference type="EMBL" id="PIP41973.1"/>
    </source>
</evidence>
<dbReference type="CDD" id="cd09721">
    <property type="entry name" value="Cas1_I-C"/>
    <property type="match status" value="1"/>
</dbReference>
<dbReference type="InterPro" id="IPR050646">
    <property type="entry name" value="Cas1"/>
</dbReference>
<dbReference type="GO" id="GO:0016787">
    <property type="term" value="F:hydrolase activity"/>
    <property type="evidence" value="ECO:0007669"/>
    <property type="project" value="UniProtKB-KW"/>
</dbReference>
<feature type="binding site" evidence="10">
    <location>
        <position position="249"/>
    </location>
    <ligand>
        <name>Mn(2+)</name>
        <dbReference type="ChEBI" id="CHEBI:29035"/>
    </ligand>
</feature>
<dbReference type="Gene3D" id="3.100.10.20">
    <property type="entry name" value="CRISPR-associated endonuclease Cas1, N-terminal domain"/>
    <property type="match status" value="1"/>
</dbReference>
<evidence type="ECO:0000256" key="5">
    <source>
        <dbReference type="ARBA" id="ARBA00022842"/>
    </source>
</evidence>
<feature type="binding site" evidence="10">
    <location>
        <position position="234"/>
    </location>
    <ligand>
        <name>Mn(2+)</name>
        <dbReference type="ChEBI" id="CHEBI:29035"/>
    </ligand>
</feature>
<dbReference type="InterPro" id="IPR019856">
    <property type="entry name" value="CRISPR-assoc_Cas1_DVULG"/>
</dbReference>
<dbReference type="HAMAP" id="MF_01470">
    <property type="entry name" value="Cas1"/>
    <property type="match status" value="1"/>
</dbReference>